<dbReference type="EMBL" id="SJPO01000001">
    <property type="protein sequence ID" value="TWT85244.1"/>
    <property type="molecule type" value="Genomic_DNA"/>
</dbReference>
<keyword evidence="3" id="KW-1185">Reference proteome</keyword>
<dbReference type="AlphaFoldDB" id="A0A5C5ZD38"/>
<evidence type="ECO:0000313" key="3">
    <source>
        <dbReference type="Proteomes" id="UP000318478"/>
    </source>
</evidence>
<name>A0A5C5ZD38_9BACT</name>
<comment type="caution">
    <text evidence="2">The sequence shown here is derived from an EMBL/GenBank/DDBJ whole genome shotgun (WGS) entry which is preliminary data.</text>
</comment>
<dbReference type="Proteomes" id="UP000318478">
    <property type="component" value="Unassembled WGS sequence"/>
</dbReference>
<proteinExistence type="predicted"/>
<dbReference type="OrthoDB" id="286057at2"/>
<evidence type="ECO:0000256" key="1">
    <source>
        <dbReference type="SAM" id="SignalP"/>
    </source>
</evidence>
<reference evidence="2 3" key="1">
    <citation type="submission" date="2019-02" db="EMBL/GenBank/DDBJ databases">
        <title>Deep-cultivation of Planctomycetes and their phenomic and genomic characterization uncovers novel biology.</title>
        <authorList>
            <person name="Wiegand S."/>
            <person name="Jogler M."/>
            <person name="Boedeker C."/>
            <person name="Pinto D."/>
            <person name="Vollmers J."/>
            <person name="Rivas-Marin E."/>
            <person name="Kohn T."/>
            <person name="Peeters S.H."/>
            <person name="Heuer A."/>
            <person name="Rast P."/>
            <person name="Oberbeckmann S."/>
            <person name="Bunk B."/>
            <person name="Jeske O."/>
            <person name="Meyerdierks A."/>
            <person name="Storesund J.E."/>
            <person name="Kallscheuer N."/>
            <person name="Luecker S."/>
            <person name="Lage O.M."/>
            <person name="Pohl T."/>
            <person name="Merkel B.J."/>
            <person name="Hornburger P."/>
            <person name="Mueller R.-W."/>
            <person name="Bruemmer F."/>
            <person name="Labrenz M."/>
            <person name="Spormann A.M."/>
            <person name="Op Den Camp H."/>
            <person name="Overmann J."/>
            <person name="Amann R."/>
            <person name="Jetten M.S.M."/>
            <person name="Mascher T."/>
            <person name="Medema M.H."/>
            <person name="Devos D.P."/>
            <person name="Kaster A.-K."/>
            <person name="Ovreas L."/>
            <person name="Rohde M."/>
            <person name="Galperin M.Y."/>
            <person name="Jogler C."/>
        </authorList>
    </citation>
    <scope>NUCLEOTIDE SEQUENCE [LARGE SCALE GENOMIC DNA]</scope>
    <source>
        <strain evidence="2 3">Pla123a</strain>
    </source>
</reference>
<sequence precursor="true">MAVRLAALLFCLLPAQLHAEEPAKEPPAEESAELTPAEQAFAKAMSNATLRGAFTTGADAAPRAERYDLGKVSKVGDGLWQIRARIRYGEHDVELPLTLPVDFAGDAAVIRVDNVGFPGLGVYSARVMIQGGKYAGYWQGGGHGGHLFGELVHGAEKTEAE</sequence>
<organism evidence="2 3">
    <name type="scientific">Posidoniimonas polymericola</name>
    <dbReference type="NCBI Taxonomy" id="2528002"/>
    <lineage>
        <taxon>Bacteria</taxon>
        <taxon>Pseudomonadati</taxon>
        <taxon>Planctomycetota</taxon>
        <taxon>Planctomycetia</taxon>
        <taxon>Pirellulales</taxon>
        <taxon>Lacipirellulaceae</taxon>
        <taxon>Posidoniimonas</taxon>
    </lineage>
</organism>
<keyword evidence="1" id="KW-0732">Signal</keyword>
<gene>
    <name evidence="2" type="ORF">Pla123a_00510</name>
</gene>
<accession>A0A5C5ZD38</accession>
<evidence type="ECO:0000313" key="2">
    <source>
        <dbReference type="EMBL" id="TWT85244.1"/>
    </source>
</evidence>
<protein>
    <submittedName>
        <fullName evidence="2">Uncharacterized protein</fullName>
    </submittedName>
</protein>
<dbReference type="RefSeq" id="WP_146583523.1">
    <property type="nucleotide sequence ID" value="NZ_SJPO01000001.1"/>
</dbReference>
<feature type="signal peptide" evidence="1">
    <location>
        <begin position="1"/>
        <end position="19"/>
    </location>
</feature>
<feature type="chain" id="PRO_5023089130" evidence="1">
    <location>
        <begin position="20"/>
        <end position="161"/>
    </location>
</feature>